<protein>
    <submittedName>
        <fullName evidence="4">Methylmalonyl-CoA epimerase</fullName>
        <ecNumber evidence="4">5.1.99.1</ecNumber>
    </submittedName>
</protein>
<dbReference type="GO" id="GO:0004493">
    <property type="term" value="F:methylmalonyl-CoA epimerase activity"/>
    <property type="evidence" value="ECO:0007669"/>
    <property type="project" value="UniProtKB-EC"/>
</dbReference>
<dbReference type="PANTHER" id="PTHR43048">
    <property type="entry name" value="METHYLMALONYL-COA EPIMERASE"/>
    <property type="match status" value="1"/>
</dbReference>
<name>A0A7V4WUR2_CALAY</name>
<dbReference type="InterPro" id="IPR029068">
    <property type="entry name" value="Glyas_Bleomycin-R_OHBP_Dase"/>
</dbReference>
<dbReference type="EMBL" id="DRQG01000067">
    <property type="protein sequence ID" value="HGY55475.1"/>
    <property type="molecule type" value="Genomic_DNA"/>
</dbReference>
<evidence type="ECO:0000256" key="2">
    <source>
        <dbReference type="ARBA" id="ARBA00022723"/>
    </source>
</evidence>
<organism evidence="4">
    <name type="scientific">Caldithrix abyssi</name>
    <dbReference type="NCBI Taxonomy" id="187145"/>
    <lineage>
        <taxon>Bacteria</taxon>
        <taxon>Pseudomonadati</taxon>
        <taxon>Calditrichota</taxon>
        <taxon>Calditrichia</taxon>
        <taxon>Calditrichales</taxon>
        <taxon>Calditrichaceae</taxon>
        <taxon>Caldithrix</taxon>
    </lineage>
</organism>
<dbReference type="AlphaFoldDB" id="A0A7V4WUR2"/>
<reference evidence="4" key="1">
    <citation type="journal article" date="2020" name="mSystems">
        <title>Genome- and Community-Level Interaction Insights into Carbon Utilization and Element Cycling Functions of Hydrothermarchaeota in Hydrothermal Sediment.</title>
        <authorList>
            <person name="Zhou Z."/>
            <person name="Liu Y."/>
            <person name="Xu W."/>
            <person name="Pan J."/>
            <person name="Luo Z.H."/>
            <person name="Li M."/>
        </authorList>
    </citation>
    <scope>NUCLEOTIDE SEQUENCE [LARGE SCALE GENOMIC DNA]</scope>
    <source>
        <strain evidence="4">HyVt-577</strain>
    </source>
</reference>
<comment type="similarity">
    <text evidence="1">Belongs to the methylmalonyl-CoA epimerase family.</text>
</comment>
<dbReference type="PANTHER" id="PTHR43048:SF3">
    <property type="entry name" value="METHYLMALONYL-COA EPIMERASE, MITOCHONDRIAL"/>
    <property type="match status" value="1"/>
</dbReference>
<dbReference type="Gene3D" id="3.10.180.10">
    <property type="entry name" value="2,3-Dihydroxybiphenyl 1,2-Dioxygenase, domain 1"/>
    <property type="match status" value="1"/>
</dbReference>
<dbReference type="EC" id="5.1.99.1" evidence="4"/>
<sequence>MITKINHIGIAVRSLEEHIPFYRDVLGLRLIGREEVADQKVKTAIFAVGEVRIELLEPMAQDSPIAKFIEKRGEGMHHIAYESDDIEGDLAGFKNKHIQLIDEQPRPGAHNTLIAFLHPNSTGKVLTEICRTKG</sequence>
<dbReference type="PROSITE" id="PS51819">
    <property type="entry name" value="VOC"/>
    <property type="match status" value="1"/>
</dbReference>
<dbReference type="InterPro" id="IPR051785">
    <property type="entry name" value="MMCE/EMCE_epimerase"/>
</dbReference>
<dbReference type="SUPFAM" id="SSF54593">
    <property type="entry name" value="Glyoxalase/Bleomycin resistance protein/Dihydroxybiphenyl dioxygenase"/>
    <property type="match status" value="1"/>
</dbReference>
<proteinExistence type="inferred from homology"/>
<comment type="caution">
    <text evidence="4">The sequence shown here is derived from an EMBL/GenBank/DDBJ whole genome shotgun (WGS) entry which is preliminary data.</text>
</comment>
<dbReference type="GO" id="GO:0046872">
    <property type="term" value="F:metal ion binding"/>
    <property type="evidence" value="ECO:0007669"/>
    <property type="project" value="UniProtKB-KW"/>
</dbReference>
<dbReference type="CDD" id="cd07249">
    <property type="entry name" value="MMCE"/>
    <property type="match status" value="1"/>
</dbReference>
<dbReference type="InterPro" id="IPR017515">
    <property type="entry name" value="MeMalonyl-CoA_epimerase"/>
</dbReference>
<evidence type="ECO:0000259" key="3">
    <source>
        <dbReference type="PROSITE" id="PS51819"/>
    </source>
</evidence>
<dbReference type="InterPro" id="IPR037523">
    <property type="entry name" value="VOC_core"/>
</dbReference>
<keyword evidence="4" id="KW-0413">Isomerase</keyword>
<keyword evidence="2" id="KW-0479">Metal-binding</keyword>
<accession>A0A7V4WUR2</accession>
<dbReference type="Pfam" id="PF13669">
    <property type="entry name" value="Glyoxalase_4"/>
    <property type="match status" value="1"/>
</dbReference>
<dbReference type="NCBIfam" id="TIGR03081">
    <property type="entry name" value="metmalonyl_epim"/>
    <property type="match status" value="1"/>
</dbReference>
<evidence type="ECO:0000313" key="4">
    <source>
        <dbReference type="EMBL" id="HGY55475.1"/>
    </source>
</evidence>
<dbReference type="GO" id="GO:0046491">
    <property type="term" value="P:L-methylmalonyl-CoA metabolic process"/>
    <property type="evidence" value="ECO:0007669"/>
    <property type="project" value="TreeGrafter"/>
</dbReference>
<dbReference type="Proteomes" id="UP000885779">
    <property type="component" value="Unassembled WGS sequence"/>
</dbReference>
<gene>
    <name evidence="4" type="primary">mce</name>
    <name evidence="4" type="ORF">ENK44_07240</name>
</gene>
<feature type="domain" description="VOC" evidence="3">
    <location>
        <begin position="4"/>
        <end position="129"/>
    </location>
</feature>
<evidence type="ECO:0000256" key="1">
    <source>
        <dbReference type="ARBA" id="ARBA00009308"/>
    </source>
</evidence>